<dbReference type="PROSITE" id="PS51450">
    <property type="entry name" value="LRR"/>
    <property type="match status" value="3"/>
</dbReference>
<evidence type="ECO:0000313" key="7">
    <source>
        <dbReference type="EMBL" id="RCH78229.1"/>
    </source>
</evidence>
<evidence type="ECO:0000313" key="8">
    <source>
        <dbReference type="Proteomes" id="UP000252139"/>
    </source>
</evidence>
<comment type="subcellular location">
    <subcellularLocation>
        <location evidence="1">Nucleus</location>
    </subcellularLocation>
</comment>
<organism evidence="7 8">
    <name type="scientific">Rhizopus azygosporus</name>
    <name type="common">Rhizopus microsporus var. azygosporus</name>
    <dbReference type="NCBI Taxonomy" id="86630"/>
    <lineage>
        <taxon>Eukaryota</taxon>
        <taxon>Fungi</taxon>
        <taxon>Fungi incertae sedis</taxon>
        <taxon>Mucoromycota</taxon>
        <taxon>Mucoromycotina</taxon>
        <taxon>Mucoromycetes</taxon>
        <taxon>Mucorales</taxon>
        <taxon>Mucorineae</taxon>
        <taxon>Rhizopodaceae</taxon>
        <taxon>Rhizopus</taxon>
    </lineage>
</organism>
<dbReference type="InterPro" id="IPR003603">
    <property type="entry name" value="U2A'_phosphoprotein32A_C"/>
</dbReference>
<dbReference type="SMART" id="SM00365">
    <property type="entry name" value="LRR_SD22"/>
    <property type="match status" value="3"/>
</dbReference>
<dbReference type="InterPro" id="IPR032675">
    <property type="entry name" value="LRR_dom_sf"/>
</dbReference>
<dbReference type="SUPFAM" id="SSF52058">
    <property type="entry name" value="L domain-like"/>
    <property type="match status" value="1"/>
</dbReference>
<keyword evidence="8" id="KW-1185">Reference proteome</keyword>
<dbReference type="SMART" id="SM00446">
    <property type="entry name" value="LRRcap"/>
    <property type="match status" value="1"/>
</dbReference>
<keyword evidence="2" id="KW-0433">Leucine-rich repeat</keyword>
<feature type="domain" description="U2A'/phosphoprotein 32 family A C-terminal" evidence="6">
    <location>
        <begin position="125"/>
        <end position="143"/>
    </location>
</feature>
<dbReference type="OrthoDB" id="266138at2759"/>
<dbReference type="Pfam" id="PF12799">
    <property type="entry name" value="LRR_4"/>
    <property type="match status" value="1"/>
</dbReference>
<evidence type="ECO:0000256" key="2">
    <source>
        <dbReference type="ARBA" id="ARBA00022614"/>
    </source>
</evidence>
<accession>A0A367IKN1</accession>
<sequence>KNKITKLENLSPLKNLRLLSIQSNRLTKIEGLEELENLEELYLSHNAITKIEGLEKNLKLTIVDIANNALTKIENLSHLPVLEEFWANNNQFNNECYKQVEEELGKIKTLETVYLEGNPMQLNNKATYRNKIRLALPHIKQIDATPVR</sequence>
<comment type="similarity">
    <text evidence="5">Belongs to the SDS22 family.</text>
</comment>
<evidence type="ECO:0000256" key="5">
    <source>
        <dbReference type="ARBA" id="ARBA00023460"/>
    </source>
</evidence>
<gene>
    <name evidence="7" type="ORF">CU097_000612</name>
</gene>
<evidence type="ECO:0000259" key="6">
    <source>
        <dbReference type="SMART" id="SM00446"/>
    </source>
</evidence>
<dbReference type="AlphaFoldDB" id="A0A367IKN1"/>
<protein>
    <recommendedName>
        <fullName evidence="6">U2A'/phosphoprotein 32 family A C-terminal domain-containing protein</fullName>
    </recommendedName>
</protein>
<feature type="non-terminal residue" evidence="7">
    <location>
        <position position="1"/>
    </location>
</feature>
<dbReference type="Gene3D" id="3.80.10.10">
    <property type="entry name" value="Ribonuclease Inhibitor"/>
    <property type="match status" value="1"/>
</dbReference>
<evidence type="ECO:0000256" key="3">
    <source>
        <dbReference type="ARBA" id="ARBA00022737"/>
    </source>
</evidence>
<dbReference type="Proteomes" id="UP000252139">
    <property type="component" value="Unassembled WGS sequence"/>
</dbReference>
<comment type="caution">
    <text evidence="7">The sequence shown here is derived from an EMBL/GenBank/DDBJ whole genome shotgun (WGS) entry which is preliminary data.</text>
</comment>
<dbReference type="InterPro" id="IPR025875">
    <property type="entry name" value="Leu-rich_rpt_4"/>
</dbReference>
<dbReference type="EMBL" id="PJQL01005330">
    <property type="protein sequence ID" value="RCH78229.1"/>
    <property type="molecule type" value="Genomic_DNA"/>
</dbReference>
<dbReference type="PANTHER" id="PTHR46759">
    <property type="entry name" value="LEUCINE-RICH REPEAT-CONTAINING PROTEIN 72"/>
    <property type="match status" value="1"/>
</dbReference>
<dbReference type="InterPro" id="IPR042655">
    <property type="entry name" value="LRC72"/>
</dbReference>
<name>A0A367IKN1_RHIAZ</name>
<dbReference type="GO" id="GO:0005634">
    <property type="term" value="C:nucleus"/>
    <property type="evidence" value="ECO:0007669"/>
    <property type="project" value="UniProtKB-SubCell"/>
</dbReference>
<dbReference type="PANTHER" id="PTHR46759:SF1">
    <property type="entry name" value="LEUCINE-RICH REPEAT-CONTAINING PROTEIN 72"/>
    <property type="match status" value="1"/>
</dbReference>
<reference evidence="7 8" key="1">
    <citation type="journal article" date="2018" name="G3 (Bethesda)">
        <title>Phylogenetic and Phylogenomic Definition of Rhizopus Species.</title>
        <authorList>
            <person name="Gryganskyi A.P."/>
            <person name="Golan J."/>
            <person name="Dolatabadi S."/>
            <person name="Mondo S."/>
            <person name="Robb S."/>
            <person name="Idnurm A."/>
            <person name="Muszewska A."/>
            <person name="Steczkiewicz K."/>
            <person name="Masonjones S."/>
            <person name="Liao H.L."/>
            <person name="Gajdeczka M.T."/>
            <person name="Anike F."/>
            <person name="Vuek A."/>
            <person name="Anishchenko I.M."/>
            <person name="Voigt K."/>
            <person name="de Hoog G.S."/>
            <person name="Smith M.E."/>
            <person name="Heitman J."/>
            <person name="Vilgalys R."/>
            <person name="Stajich J.E."/>
        </authorList>
    </citation>
    <scope>NUCLEOTIDE SEQUENCE [LARGE SCALE GENOMIC DNA]</scope>
    <source>
        <strain evidence="7 8">CBS 357.93</strain>
    </source>
</reference>
<evidence type="ECO:0000256" key="4">
    <source>
        <dbReference type="ARBA" id="ARBA00023242"/>
    </source>
</evidence>
<dbReference type="FunFam" id="3.80.10.10:FF:000055">
    <property type="entry name" value="Protein phosphatase 1 regulatory subunit 7"/>
    <property type="match status" value="1"/>
</dbReference>
<evidence type="ECO:0000256" key="1">
    <source>
        <dbReference type="ARBA" id="ARBA00004123"/>
    </source>
</evidence>
<keyword evidence="3" id="KW-0677">Repeat</keyword>
<dbReference type="STRING" id="86630.A0A367IKN1"/>
<dbReference type="InterPro" id="IPR001611">
    <property type="entry name" value="Leu-rich_rpt"/>
</dbReference>
<proteinExistence type="inferred from homology"/>
<keyword evidence="4" id="KW-0539">Nucleus</keyword>